<gene>
    <name evidence="1" type="ORF">COU00_04285</name>
</gene>
<protein>
    <submittedName>
        <fullName evidence="1">Uncharacterized protein</fullName>
    </submittedName>
</protein>
<evidence type="ECO:0000313" key="2">
    <source>
        <dbReference type="Proteomes" id="UP000229335"/>
    </source>
</evidence>
<sequence length="123" mass="14280">MHFILTSSKKNYNPMPTDFYKRVYQHLENLFFDGSLISIRLTQDDHIVSIIKAASLAEVQAGLKNYPRSSHFNWQVEAFIPVGDVYDINDQWKKLSKHPWNIQTTDINLMTKIENLASLQLAL</sequence>
<dbReference type="AlphaFoldDB" id="A0A2M6WKX1"/>
<name>A0A2M6WKX1_9BACT</name>
<evidence type="ECO:0000313" key="1">
    <source>
        <dbReference type="EMBL" id="PIT93437.1"/>
    </source>
</evidence>
<organism evidence="1 2">
    <name type="scientific">Candidatus Falkowbacteria bacterium CG10_big_fil_rev_8_21_14_0_10_43_11</name>
    <dbReference type="NCBI Taxonomy" id="1974568"/>
    <lineage>
        <taxon>Bacteria</taxon>
        <taxon>Candidatus Falkowiibacteriota</taxon>
    </lineage>
</organism>
<dbReference type="Proteomes" id="UP000229335">
    <property type="component" value="Unassembled WGS sequence"/>
</dbReference>
<reference evidence="2" key="1">
    <citation type="submission" date="2017-09" db="EMBL/GenBank/DDBJ databases">
        <title>Depth-based differentiation of microbial function through sediment-hosted aquifers and enrichment of novel symbionts in the deep terrestrial subsurface.</title>
        <authorList>
            <person name="Probst A.J."/>
            <person name="Ladd B."/>
            <person name="Jarett J.K."/>
            <person name="Geller-Mcgrath D.E."/>
            <person name="Sieber C.M.K."/>
            <person name="Emerson J.B."/>
            <person name="Anantharaman K."/>
            <person name="Thomas B.C."/>
            <person name="Malmstrom R."/>
            <person name="Stieglmeier M."/>
            <person name="Klingl A."/>
            <person name="Woyke T."/>
            <person name="Ryan C.M."/>
            <person name="Banfield J.F."/>
        </authorList>
    </citation>
    <scope>NUCLEOTIDE SEQUENCE [LARGE SCALE GENOMIC DNA]</scope>
</reference>
<dbReference type="EMBL" id="PFAS01000075">
    <property type="protein sequence ID" value="PIT93437.1"/>
    <property type="molecule type" value="Genomic_DNA"/>
</dbReference>
<proteinExistence type="predicted"/>
<comment type="caution">
    <text evidence="1">The sequence shown here is derived from an EMBL/GenBank/DDBJ whole genome shotgun (WGS) entry which is preliminary data.</text>
</comment>
<accession>A0A2M6WKX1</accession>